<feature type="transmembrane region" description="Helical" evidence="5">
    <location>
        <begin position="88"/>
        <end position="108"/>
    </location>
</feature>
<evidence type="ECO:0000259" key="6">
    <source>
        <dbReference type="Pfam" id="PF04932"/>
    </source>
</evidence>
<dbReference type="PANTHER" id="PTHR37422">
    <property type="entry name" value="TEICHURONIC ACID BIOSYNTHESIS PROTEIN TUAE"/>
    <property type="match status" value="1"/>
</dbReference>
<evidence type="ECO:0000256" key="1">
    <source>
        <dbReference type="ARBA" id="ARBA00004141"/>
    </source>
</evidence>
<comment type="subcellular location">
    <subcellularLocation>
        <location evidence="1">Membrane</location>
        <topology evidence="1">Multi-pass membrane protein</topology>
    </subcellularLocation>
</comment>
<feature type="transmembrane region" description="Helical" evidence="5">
    <location>
        <begin position="359"/>
        <end position="379"/>
    </location>
</feature>
<evidence type="ECO:0000256" key="4">
    <source>
        <dbReference type="ARBA" id="ARBA00023136"/>
    </source>
</evidence>
<evidence type="ECO:0000256" key="5">
    <source>
        <dbReference type="SAM" id="Phobius"/>
    </source>
</evidence>
<comment type="caution">
    <text evidence="7">The sequence shown here is derived from an EMBL/GenBank/DDBJ whole genome shotgun (WGS) entry which is preliminary data.</text>
</comment>
<dbReference type="EMBL" id="AOSK01000098">
    <property type="protein sequence ID" value="EYD74936.1"/>
    <property type="molecule type" value="Genomic_DNA"/>
</dbReference>
<organism evidence="7 8">
    <name type="scientific">Rubellimicrobium mesophilum DSM 19309</name>
    <dbReference type="NCBI Taxonomy" id="442562"/>
    <lineage>
        <taxon>Bacteria</taxon>
        <taxon>Pseudomonadati</taxon>
        <taxon>Pseudomonadota</taxon>
        <taxon>Alphaproteobacteria</taxon>
        <taxon>Rhodobacterales</taxon>
        <taxon>Roseobacteraceae</taxon>
        <taxon>Rubellimicrobium</taxon>
    </lineage>
</organism>
<dbReference type="RefSeq" id="WP_037282981.1">
    <property type="nucleotide sequence ID" value="NZ_KK088614.1"/>
</dbReference>
<feature type="transmembrane region" description="Helical" evidence="5">
    <location>
        <begin position="115"/>
        <end position="137"/>
    </location>
</feature>
<evidence type="ECO:0000313" key="8">
    <source>
        <dbReference type="Proteomes" id="UP000019666"/>
    </source>
</evidence>
<dbReference type="InterPro" id="IPR007016">
    <property type="entry name" value="O-antigen_ligase-rel_domated"/>
</dbReference>
<dbReference type="InterPro" id="IPR051533">
    <property type="entry name" value="WaaL-like"/>
</dbReference>
<sequence>MASMSDFSPLQKAIVVLVVLGGTETIRTFAGAAAERSLMLALLIPMVAITVLYTRHLVRTSLAVPELIVLHVFAVVSVSWSVAPHLTLIRALPLLVTSCFMLTIASMFSMRQVLLLLGAIATCTALASLLAVALIPSARGTPPWDTVWRGVFNHKNALGSSSSFGLLLAAGAALVSQGQGRLRKFLILGALLNAYLLLVSESRTSQITTIFGFGLLGVTLVTRRKLASAAIILLVVTLTTMVVYSAFSNGWLDPVFAMVGRKPTLSGRIPLWEVTWPFVKLRPWLGWGYLAFWDPESTRVMAISQSPAIWYVPFYSHNGLIETLLNVGVVGLMLLALLLTRVFGGILGILGTTADRRELVVFFAFILCFLLHNATESSILERDGIMWMQFTLITAKLGLVAKASSRQGPALAPAPSLRRAGA</sequence>
<feature type="transmembrane region" description="Helical" evidence="5">
    <location>
        <begin position="62"/>
        <end position="82"/>
    </location>
</feature>
<feature type="transmembrane region" description="Helical" evidence="5">
    <location>
        <begin position="205"/>
        <end position="222"/>
    </location>
</feature>
<keyword evidence="3 5" id="KW-1133">Transmembrane helix</keyword>
<dbReference type="GO" id="GO:0016020">
    <property type="term" value="C:membrane"/>
    <property type="evidence" value="ECO:0007669"/>
    <property type="project" value="UniProtKB-SubCell"/>
</dbReference>
<feature type="transmembrane region" description="Helical" evidence="5">
    <location>
        <begin position="229"/>
        <end position="247"/>
    </location>
</feature>
<feature type="transmembrane region" description="Helical" evidence="5">
    <location>
        <begin position="38"/>
        <end position="55"/>
    </location>
</feature>
<dbReference type="OrthoDB" id="4391260at2"/>
<evidence type="ECO:0000256" key="2">
    <source>
        <dbReference type="ARBA" id="ARBA00022692"/>
    </source>
</evidence>
<keyword evidence="2 5" id="KW-0812">Transmembrane</keyword>
<dbReference type="Proteomes" id="UP000019666">
    <property type="component" value="Unassembled WGS sequence"/>
</dbReference>
<evidence type="ECO:0000313" key="7">
    <source>
        <dbReference type="EMBL" id="EYD74936.1"/>
    </source>
</evidence>
<feature type="domain" description="O-antigen ligase-related" evidence="6">
    <location>
        <begin position="189"/>
        <end position="335"/>
    </location>
</feature>
<reference evidence="7 8" key="1">
    <citation type="submission" date="2013-02" db="EMBL/GenBank/DDBJ databases">
        <authorList>
            <person name="Fiebig A."/>
            <person name="Goeker M."/>
            <person name="Klenk H.-P.P."/>
        </authorList>
    </citation>
    <scope>NUCLEOTIDE SEQUENCE [LARGE SCALE GENOMIC DNA]</scope>
    <source>
        <strain evidence="7 8">DSM 19309</strain>
    </source>
</reference>
<name>A0A017HKQ6_9RHOB</name>
<keyword evidence="4 5" id="KW-0472">Membrane</keyword>
<feature type="transmembrane region" description="Helical" evidence="5">
    <location>
        <begin position="157"/>
        <end position="175"/>
    </location>
</feature>
<dbReference type="HOGENOM" id="CLU_039809_2_0_5"/>
<keyword evidence="8" id="KW-1185">Reference proteome</keyword>
<dbReference type="STRING" id="442562.Rumeso_03497"/>
<accession>A0A017HKQ6</accession>
<proteinExistence type="predicted"/>
<feature type="transmembrane region" description="Helical" evidence="5">
    <location>
        <begin position="324"/>
        <end position="347"/>
    </location>
</feature>
<dbReference type="Pfam" id="PF04932">
    <property type="entry name" value="Wzy_C"/>
    <property type="match status" value="1"/>
</dbReference>
<feature type="transmembrane region" description="Helical" evidence="5">
    <location>
        <begin position="182"/>
        <end position="199"/>
    </location>
</feature>
<gene>
    <name evidence="7" type="ORF">Rumeso_03497</name>
</gene>
<evidence type="ECO:0000256" key="3">
    <source>
        <dbReference type="ARBA" id="ARBA00022989"/>
    </source>
</evidence>
<dbReference type="PANTHER" id="PTHR37422:SF17">
    <property type="entry name" value="O-ANTIGEN LIGASE"/>
    <property type="match status" value="1"/>
</dbReference>
<dbReference type="AlphaFoldDB" id="A0A017HKQ6"/>
<protein>
    <submittedName>
        <fullName evidence="7">Exopolysaccharide production protein ExoQ</fullName>
    </submittedName>
</protein>